<dbReference type="PROSITE" id="PS00496">
    <property type="entry name" value="PII_GLNB_UMP"/>
    <property type="match status" value="1"/>
</dbReference>
<dbReference type="SUPFAM" id="SSF54913">
    <property type="entry name" value="GlnB-like"/>
    <property type="match status" value="1"/>
</dbReference>
<evidence type="ECO:0000256" key="11">
    <source>
        <dbReference type="RuleBase" id="RU003936"/>
    </source>
</evidence>
<dbReference type="AlphaFoldDB" id="M9RCY3"/>
<dbReference type="GO" id="GO:0006808">
    <property type="term" value="P:regulation of nitrogen utilization"/>
    <property type="evidence" value="ECO:0007669"/>
    <property type="project" value="InterPro"/>
</dbReference>
<protein>
    <recommendedName>
        <fullName evidence="2">Nitrogen regulatory protein P-II</fullName>
    </recommendedName>
</protein>
<dbReference type="InterPro" id="IPR015867">
    <property type="entry name" value="N-reg_PII/ATP_PRibTrfase_C"/>
</dbReference>
<name>M9RCY3_9RHOB</name>
<evidence type="ECO:0000256" key="2">
    <source>
        <dbReference type="ARBA" id="ARBA00015681"/>
    </source>
</evidence>
<evidence type="ECO:0000256" key="4">
    <source>
        <dbReference type="ARBA" id="ARBA00022741"/>
    </source>
</evidence>
<accession>M9RCY3</accession>
<dbReference type="KEGG" id="oat:OAN307_c20520"/>
<dbReference type="GO" id="GO:0030234">
    <property type="term" value="F:enzyme regulator activity"/>
    <property type="evidence" value="ECO:0007669"/>
    <property type="project" value="InterPro"/>
</dbReference>
<dbReference type="EMBL" id="CP003740">
    <property type="protein sequence ID" value="AGI67690.1"/>
    <property type="molecule type" value="Genomic_DNA"/>
</dbReference>
<dbReference type="PANTHER" id="PTHR30115">
    <property type="entry name" value="NITROGEN REGULATORY PROTEIN P-II"/>
    <property type="match status" value="1"/>
</dbReference>
<sequence>MAKMQDRGVAAMKKIEAIIKPFKLDEVKEALQEAGIQGLSVVEVKGFGRQKGHTELYRGAEYVVDFLPKVKIEVVLADDQVDGAIQAIITAAKTDKIGDGKIFVSDVSQAIRIRTGEEGDEAI</sequence>
<evidence type="ECO:0000313" key="13">
    <source>
        <dbReference type="Proteomes" id="UP000005307"/>
    </source>
</evidence>
<organism evidence="12 13">
    <name type="scientific">Octadecabacter antarcticus 307</name>
    <dbReference type="NCBI Taxonomy" id="391626"/>
    <lineage>
        <taxon>Bacteria</taxon>
        <taxon>Pseudomonadati</taxon>
        <taxon>Pseudomonadota</taxon>
        <taxon>Alphaproteobacteria</taxon>
        <taxon>Rhodobacterales</taxon>
        <taxon>Roseobacteraceae</taxon>
        <taxon>Octadecabacter</taxon>
    </lineage>
</organism>
<dbReference type="eggNOG" id="COG0347">
    <property type="taxonomic scope" value="Bacteria"/>
</dbReference>
<dbReference type="Pfam" id="PF00543">
    <property type="entry name" value="P-II"/>
    <property type="match status" value="1"/>
</dbReference>
<dbReference type="Proteomes" id="UP000005307">
    <property type="component" value="Chromosome"/>
</dbReference>
<comment type="function">
    <text evidence="8">P-II indirectly controls the transcription of the glutamine synthetase gene (glnA). P-II prevents NR-II-catalyzed conversion of NR-I to NR-I-phosphate, the transcriptional activator of glnA. When P-II is uridylylated to P-II-UMP, these events are reversed. When the ratio of Gln to 2-ketoglutarate decreases, P-II is uridylylated to P-II-UMP, which causes the deadenylation of glutamine synthetase, so activating the enzyme.</text>
</comment>
<evidence type="ECO:0000256" key="7">
    <source>
        <dbReference type="ARBA" id="ARBA00023231"/>
    </source>
</evidence>
<comment type="similarity">
    <text evidence="11">Belongs to the P(II) protein family.</text>
</comment>
<keyword evidence="7" id="KW-0535">Nitrogen fixation</keyword>
<dbReference type="PRINTS" id="PR00340">
    <property type="entry name" value="PIIGLNB"/>
</dbReference>
<evidence type="ECO:0000256" key="8">
    <source>
        <dbReference type="ARBA" id="ARBA00056310"/>
    </source>
</evidence>
<dbReference type="InterPro" id="IPR011322">
    <property type="entry name" value="N-reg_PII-like_a/b"/>
</dbReference>
<dbReference type="InterPro" id="IPR017918">
    <property type="entry name" value="N-reg_PII_CS"/>
</dbReference>
<evidence type="ECO:0000256" key="6">
    <source>
        <dbReference type="ARBA" id="ARBA00023163"/>
    </source>
</evidence>
<reference evidence="12 13" key="1">
    <citation type="journal article" date="2013" name="PLoS ONE">
        <title>Poles Apart: Arctic and Antarctic Octadecabacter strains Share High Genome Plasticity and a New Type of Xanthorhodopsin.</title>
        <authorList>
            <person name="Vollmers J."/>
            <person name="Voget S."/>
            <person name="Dietrich S."/>
            <person name="Gollnow K."/>
            <person name="Smits M."/>
            <person name="Meyer K."/>
            <person name="Brinkhoff T."/>
            <person name="Simon M."/>
            <person name="Daniel R."/>
        </authorList>
    </citation>
    <scope>NUCLEOTIDE SEQUENCE [LARGE SCALE GENOMIC DNA]</scope>
    <source>
        <strain evidence="12 13">307</strain>
    </source>
</reference>
<dbReference type="InterPro" id="IPR002187">
    <property type="entry name" value="N-reg_PII"/>
</dbReference>
<keyword evidence="3 10" id="KW-0597">Phosphoprotein</keyword>
<keyword evidence="6" id="KW-0804">Transcription</keyword>
<dbReference type="PIRSF" id="PIRSF039144">
    <property type="entry name" value="GlnB"/>
    <property type="match status" value="1"/>
</dbReference>
<dbReference type="PANTHER" id="PTHR30115:SF11">
    <property type="entry name" value="NITROGEN REGULATORY PROTEIN P-II HOMOLOG"/>
    <property type="match status" value="1"/>
</dbReference>
<dbReference type="InterPro" id="IPR002332">
    <property type="entry name" value="N-reg_PII_urydylation_site"/>
</dbReference>
<gene>
    <name evidence="12" type="primary">glnB1</name>
    <name evidence="12" type="ORF">OAN307_c20520</name>
</gene>
<feature type="modified residue" description="O-UMP-tyrosine" evidence="9">
    <location>
        <position position="62"/>
    </location>
</feature>
<evidence type="ECO:0000256" key="1">
    <source>
        <dbReference type="ARBA" id="ARBA00011233"/>
    </source>
</evidence>
<dbReference type="HOGENOM" id="CLU_082268_0_0_5"/>
<dbReference type="FunFam" id="3.30.70.120:FF:000001">
    <property type="entry name" value="Nitrogen regulatory protein P-II"/>
    <property type="match status" value="1"/>
</dbReference>
<keyword evidence="4" id="KW-0547">Nucleotide-binding</keyword>
<comment type="subunit">
    <text evidence="1">Homotrimer.</text>
</comment>
<proteinExistence type="inferred from homology"/>
<keyword evidence="5" id="KW-0805">Transcription regulation</keyword>
<evidence type="ECO:0000256" key="5">
    <source>
        <dbReference type="ARBA" id="ARBA00023015"/>
    </source>
</evidence>
<dbReference type="PROSITE" id="PS00638">
    <property type="entry name" value="PII_GLNB_CTER"/>
    <property type="match status" value="1"/>
</dbReference>
<dbReference type="STRING" id="391626.OAN307_c20520"/>
<evidence type="ECO:0000256" key="9">
    <source>
        <dbReference type="PIRSR" id="PIRSR039144-50"/>
    </source>
</evidence>
<dbReference type="GO" id="GO:0005524">
    <property type="term" value="F:ATP binding"/>
    <property type="evidence" value="ECO:0007669"/>
    <property type="project" value="TreeGrafter"/>
</dbReference>
<dbReference type="GO" id="GO:0005829">
    <property type="term" value="C:cytosol"/>
    <property type="evidence" value="ECO:0007669"/>
    <property type="project" value="TreeGrafter"/>
</dbReference>
<evidence type="ECO:0000313" key="12">
    <source>
        <dbReference type="EMBL" id="AGI67690.1"/>
    </source>
</evidence>
<dbReference type="SMART" id="SM00938">
    <property type="entry name" value="P-II"/>
    <property type="match status" value="1"/>
</dbReference>
<dbReference type="Gene3D" id="3.30.70.120">
    <property type="match status" value="1"/>
</dbReference>
<keyword evidence="13" id="KW-1185">Reference proteome</keyword>
<evidence type="ECO:0000256" key="10">
    <source>
        <dbReference type="PIRSR" id="PIRSR602187-50"/>
    </source>
</evidence>
<evidence type="ECO:0000256" key="3">
    <source>
        <dbReference type="ARBA" id="ARBA00022553"/>
    </source>
</evidence>
<dbReference type="PROSITE" id="PS51343">
    <property type="entry name" value="PII_GLNB_DOM"/>
    <property type="match status" value="1"/>
</dbReference>